<evidence type="ECO:0000256" key="3">
    <source>
        <dbReference type="ARBA" id="ARBA00023125"/>
    </source>
</evidence>
<dbReference type="GO" id="GO:0003700">
    <property type="term" value="F:DNA-binding transcription factor activity"/>
    <property type="evidence" value="ECO:0007669"/>
    <property type="project" value="InterPro"/>
</dbReference>
<dbReference type="RefSeq" id="WP_175107606.1">
    <property type="nucleotide sequence ID" value="NZ_CADIKM010000042.1"/>
</dbReference>
<evidence type="ECO:0000259" key="5">
    <source>
        <dbReference type="PROSITE" id="PS50931"/>
    </source>
</evidence>
<keyword evidence="2" id="KW-0805">Transcription regulation</keyword>
<dbReference type="PANTHER" id="PTHR30126">
    <property type="entry name" value="HTH-TYPE TRANSCRIPTIONAL REGULATOR"/>
    <property type="match status" value="1"/>
</dbReference>
<dbReference type="InterPro" id="IPR000847">
    <property type="entry name" value="LysR_HTH_N"/>
</dbReference>
<organism evidence="6 7">
    <name type="scientific">Pararobbsia alpina</name>
    <dbReference type="NCBI Taxonomy" id="621374"/>
    <lineage>
        <taxon>Bacteria</taxon>
        <taxon>Pseudomonadati</taxon>
        <taxon>Pseudomonadota</taxon>
        <taxon>Betaproteobacteria</taxon>
        <taxon>Burkholderiales</taxon>
        <taxon>Burkholderiaceae</taxon>
        <taxon>Pararobbsia</taxon>
    </lineage>
</organism>
<dbReference type="SUPFAM" id="SSF53850">
    <property type="entry name" value="Periplasmic binding protein-like II"/>
    <property type="match status" value="1"/>
</dbReference>
<evidence type="ECO:0000256" key="4">
    <source>
        <dbReference type="ARBA" id="ARBA00023163"/>
    </source>
</evidence>
<evidence type="ECO:0000313" key="6">
    <source>
        <dbReference type="EMBL" id="CAB3801432.1"/>
    </source>
</evidence>
<keyword evidence="4" id="KW-0804">Transcription</keyword>
<evidence type="ECO:0000256" key="2">
    <source>
        <dbReference type="ARBA" id="ARBA00023015"/>
    </source>
</evidence>
<dbReference type="InterPro" id="IPR036390">
    <property type="entry name" value="WH_DNA-bd_sf"/>
</dbReference>
<evidence type="ECO:0000313" key="7">
    <source>
        <dbReference type="Proteomes" id="UP000494115"/>
    </source>
</evidence>
<gene>
    <name evidence="6" type="primary">allS</name>
    <name evidence="6" type="ORF">LMG28138_05013</name>
</gene>
<dbReference type="FunFam" id="1.10.10.10:FF:000001">
    <property type="entry name" value="LysR family transcriptional regulator"/>
    <property type="match status" value="1"/>
</dbReference>
<dbReference type="PRINTS" id="PR00039">
    <property type="entry name" value="HTHLYSR"/>
</dbReference>
<dbReference type="PROSITE" id="PS50931">
    <property type="entry name" value="HTH_LYSR"/>
    <property type="match status" value="1"/>
</dbReference>
<dbReference type="InterPro" id="IPR036388">
    <property type="entry name" value="WH-like_DNA-bd_sf"/>
</dbReference>
<keyword evidence="7" id="KW-1185">Reference proteome</keyword>
<protein>
    <submittedName>
        <fullName evidence="6">HTH-type transcriptional activator AllS</fullName>
    </submittedName>
</protein>
<dbReference type="Pfam" id="PF03466">
    <property type="entry name" value="LysR_substrate"/>
    <property type="match status" value="1"/>
</dbReference>
<sequence>MLDGVTLDQLRTFIAAAEQGSFSAAGRKLRRAQSVVSQTLANLEGQLGVPLFDRRTRSPTLTEDGRALLQNARAVADQMDGFKARAKTLREGLEPELSLSIDVMYPMSELIEAVAKFRDTFPHTPLRLFVEVLGAVIEPVLQGTCQIGIVGSLPVLPEAMDSEFLLDVPLVTVAAPTHPLASYKGVIPQSELQRHVQLVLTDRSTLSKGQSYGVFSKNAWGLADMGARHAFIRAGFGFGNMPRFMVEDDIASGKLRVIRIELPTNLKPLMPMRAVYRTDAPPGPAGRWLIDHLKGSGRARRKQWGSRQSIRR</sequence>
<evidence type="ECO:0000256" key="1">
    <source>
        <dbReference type="ARBA" id="ARBA00009437"/>
    </source>
</evidence>
<dbReference type="SUPFAM" id="SSF46785">
    <property type="entry name" value="Winged helix' DNA-binding domain"/>
    <property type="match status" value="1"/>
</dbReference>
<dbReference type="AlphaFoldDB" id="A0A6S7CYW0"/>
<dbReference type="Pfam" id="PF00126">
    <property type="entry name" value="HTH_1"/>
    <property type="match status" value="1"/>
</dbReference>
<dbReference type="PANTHER" id="PTHR30126:SF91">
    <property type="entry name" value="LYSR FAMILY TRANSCRIPTIONAL REGULATOR"/>
    <property type="match status" value="1"/>
</dbReference>
<dbReference type="Gene3D" id="1.10.10.10">
    <property type="entry name" value="Winged helix-like DNA-binding domain superfamily/Winged helix DNA-binding domain"/>
    <property type="match status" value="1"/>
</dbReference>
<feature type="domain" description="HTH lysR-type" evidence="5">
    <location>
        <begin position="5"/>
        <end position="62"/>
    </location>
</feature>
<dbReference type="Gene3D" id="3.40.190.290">
    <property type="match status" value="1"/>
</dbReference>
<dbReference type="InterPro" id="IPR005119">
    <property type="entry name" value="LysR_subst-bd"/>
</dbReference>
<proteinExistence type="inferred from homology"/>
<name>A0A6S7CYW0_9BURK</name>
<dbReference type="EMBL" id="CADIKM010000042">
    <property type="protein sequence ID" value="CAB3801432.1"/>
    <property type="molecule type" value="Genomic_DNA"/>
</dbReference>
<dbReference type="GO" id="GO:0000976">
    <property type="term" value="F:transcription cis-regulatory region binding"/>
    <property type="evidence" value="ECO:0007669"/>
    <property type="project" value="TreeGrafter"/>
</dbReference>
<keyword evidence="3" id="KW-0238">DNA-binding</keyword>
<comment type="similarity">
    <text evidence="1">Belongs to the LysR transcriptional regulatory family.</text>
</comment>
<reference evidence="6 7" key="1">
    <citation type="submission" date="2020-04" db="EMBL/GenBank/DDBJ databases">
        <authorList>
            <person name="De Canck E."/>
        </authorList>
    </citation>
    <scope>NUCLEOTIDE SEQUENCE [LARGE SCALE GENOMIC DNA]</scope>
    <source>
        <strain evidence="6 7">LMG 28138</strain>
    </source>
</reference>
<accession>A0A6S7CYW0</accession>
<dbReference type="Proteomes" id="UP000494115">
    <property type="component" value="Unassembled WGS sequence"/>
</dbReference>